<dbReference type="SUPFAM" id="SSF56176">
    <property type="entry name" value="FAD-binding/transporter-associated domain-like"/>
    <property type="match status" value="1"/>
</dbReference>
<accession>A0ABD1WUA9</accession>
<sequence>MAHLGSIIFALFSLPFLVTSQDQPLSWEDDQFYECLLHEPTIFPRQLGSLFYTQSAQSYWPILQSTLRNRRFNSSDASKPRYIITPRNSDHIRGAVMCSKRFNLDLRVRSGGHDYEGLSYLDRSGPFVLLDLGQFRKIDVNVTEETAWVEAGASLGEVYYNIANKSGTLAFPSGLCRSVGVGGHISGGGQGTLMRKYGLAADNVIDALIVKANSTLLDRKGMGEDVFWAIRGGGAASFGVVVSWKLKLVHVPPKVTVFTVKRTLEQGATKLIEKWQKIINQLPKDLFIRILIVMGKDKRGMPTVEAIFESLYQGKIYQLMPIMKKHFPELNLKAEDCKELTWIESALYFDDGYKRGESVPDLLNRHLNEKPKFFKAKSDFVTKPISREGLKTIWDTFMHLGGEQRLLILVPYGGRLSEISEHETAFPHRAGTLFNLLYYTTWRKRGQQEARNNLEWIKRLYNVVGNYIPKPRTAYLNYRDLDLGKDLSGNASYSKAAATWGHMYFKHNFKKLAEVKYRFDPENYFRNEQSIPPFRNEQSIPPQCPQ</sequence>
<keyword evidence="4" id="KW-0017">Alkaloid metabolism</keyword>
<dbReference type="InterPro" id="IPR016169">
    <property type="entry name" value="FAD-bd_PCMH_sub2"/>
</dbReference>
<evidence type="ECO:0000313" key="11">
    <source>
        <dbReference type="EMBL" id="KAL2552293.1"/>
    </source>
</evidence>
<evidence type="ECO:0000256" key="8">
    <source>
        <dbReference type="ARBA" id="ARBA00023180"/>
    </source>
</evidence>
<dbReference type="Proteomes" id="UP001604277">
    <property type="component" value="Unassembled WGS sequence"/>
</dbReference>
<evidence type="ECO:0000259" key="10">
    <source>
        <dbReference type="PROSITE" id="PS51387"/>
    </source>
</evidence>
<evidence type="ECO:0000256" key="1">
    <source>
        <dbReference type="ARBA" id="ARBA00001974"/>
    </source>
</evidence>
<feature type="signal peptide" evidence="9">
    <location>
        <begin position="1"/>
        <end position="20"/>
    </location>
</feature>
<proteinExistence type="inferred from homology"/>
<dbReference type="EMBL" id="JBFOLJ010000002">
    <property type="protein sequence ID" value="KAL2552293.1"/>
    <property type="molecule type" value="Genomic_DNA"/>
</dbReference>
<evidence type="ECO:0000256" key="2">
    <source>
        <dbReference type="ARBA" id="ARBA00004913"/>
    </source>
</evidence>
<keyword evidence="6 9" id="KW-0732">Signal</keyword>
<name>A0ABD1WUA9_9LAMI</name>
<dbReference type="PROSITE" id="PS51387">
    <property type="entry name" value="FAD_PCMH"/>
    <property type="match status" value="1"/>
</dbReference>
<dbReference type="Gene3D" id="3.40.462.20">
    <property type="match status" value="1"/>
</dbReference>
<keyword evidence="8" id="KW-0325">Glycoprotein</keyword>
<keyword evidence="12" id="KW-1185">Reference proteome</keyword>
<gene>
    <name evidence="11" type="ORF">Fot_05912</name>
</gene>
<keyword evidence="5" id="KW-0285">Flavoprotein</keyword>
<reference evidence="12" key="1">
    <citation type="submission" date="2024-07" db="EMBL/GenBank/DDBJ databases">
        <title>Two chromosome-level genome assemblies of Korean endemic species Abeliophyllum distichum and Forsythia ovata (Oleaceae).</title>
        <authorList>
            <person name="Jang H."/>
        </authorList>
    </citation>
    <scope>NUCLEOTIDE SEQUENCE [LARGE SCALE GENOMIC DNA]</scope>
</reference>
<evidence type="ECO:0000256" key="9">
    <source>
        <dbReference type="SAM" id="SignalP"/>
    </source>
</evidence>
<dbReference type="InterPro" id="IPR012951">
    <property type="entry name" value="BBE"/>
</dbReference>
<feature type="domain" description="FAD-binding PCMH-type" evidence="10">
    <location>
        <begin position="75"/>
        <end position="251"/>
    </location>
</feature>
<comment type="similarity">
    <text evidence="3">Belongs to the oxygen-dependent FAD-linked oxidoreductase family.</text>
</comment>
<dbReference type="Gene3D" id="3.30.43.10">
    <property type="entry name" value="Uridine Diphospho-n-acetylenolpyruvylglucosamine Reductase, domain 2"/>
    <property type="match status" value="1"/>
</dbReference>
<dbReference type="PANTHER" id="PTHR32448">
    <property type="entry name" value="OS08G0158400 PROTEIN"/>
    <property type="match status" value="1"/>
</dbReference>
<dbReference type="InterPro" id="IPR016167">
    <property type="entry name" value="FAD-bd_PCMH_sub1"/>
</dbReference>
<dbReference type="AlphaFoldDB" id="A0ABD1WUA9"/>
<dbReference type="Pfam" id="PF01565">
    <property type="entry name" value="FAD_binding_4"/>
    <property type="match status" value="1"/>
</dbReference>
<dbReference type="InterPro" id="IPR006094">
    <property type="entry name" value="Oxid_FAD_bind_N"/>
</dbReference>
<evidence type="ECO:0000256" key="3">
    <source>
        <dbReference type="ARBA" id="ARBA00005466"/>
    </source>
</evidence>
<dbReference type="InterPro" id="IPR016166">
    <property type="entry name" value="FAD-bd_PCMH"/>
</dbReference>
<evidence type="ECO:0000256" key="6">
    <source>
        <dbReference type="ARBA" id="ARBA00022729"/>
    </source>
</evidence>
<feature type="chain" id="PRO_5044799649" evidence="9">
    <location>
        <begin position="21"/>
        <end position="546"/>
    </location>
</feature>
<keyword evidence="7" id="KW-0274">FAD</keyword>
<dbReference type="InterPro" id="IPR036318">
    <property type="entry name" value="FAD-bd_PCMH-like_sf"/>
</dbReference>
<protein>
    <submittedName>
        <fullName evidence="11">FAD-binding Berberine family protein</fullName>
    </submittedName>
</protein>
<evidence type="ECO:0000256" key="4">
    <source>
        <dbReference type="ARBA" id="ARBA00022589"/>
    </source>
</evidence>
<comment type="pathway">
    <text evidence="2">Alkaloid biosynthesis.</text>
</comment>
<evidence type="ECO:0000313" key="12">
    <source>
        <dbReference type="Proteomes" id="UP001604277"/>
    </source>
</evidence>
<dbReference type="Pfam" id="PF08031">
    <property type="entry name" value="BBE"/>
    <property type="match status" value="1"/>
</dbReference>
<evidence type="ECO:0000256" key="7">
    <source>
        <dbReference type="ARBA" id="ARBA00022827"/>
    </source>
</evidence>
<comment type="cofactor">
    <cofactor evidence="1">
        <name>FAD</name>
        <dbReference type="ChEBI" id="CHEBI:57692"/>
    </cofactor>
</comment>
<dbReference type="Gene3D" id="3.30.465.10">
    <property type="match status" value="1"/>
</dbReference>
<organism evidence="11 12">
    <name type="scientific">Forsythia ovata</name>
    <dbReference type="NCBI Taxonomy" id="205694"/>
    <lineage>
        <taxon>Eukaryota</taxon>
        <taxon>Viridiplantae</taxon>
        <taxon>Streptophyta</taxon>
        <taxon>Embryophyta</taxon>
        <taxon>Tracheophyta</taxon>
        <taxon>Spermatophyta</taxon>
        <taxon>Magnoliopsida</taxon>
        <taxon>eudicotyledons</taxon>
        <taxon>Gunneridae</taxon>
        <taxon>Pentapetalae</taxon>
        <taxon>asterids</taxon>
        <taxon>lamiids</taxon>
        <taxon>Lamiales</taxon>
        <taxon>Oleaceae</taxon>
        <taxon>Forsythieae</taxon>
        <taxon>Forsythia</taxon>
    </lineage>
</organism>
<evidence type="ECO:0000256" key="5">
    <source>
        <dbReference type="ARBA" id="ARBA00022630"/>
    </source>
</evidence>
<comment type="caution">
    <text evidence="11">The sequence shown here is derived from an EMBL/GenBank/DDBJ whole genome shotgun (WGS) entry which is preliminary data.</text>
</comment>